<comment type="caution">
    <text evidence="1">The sequence shown here is derived from an EMBL/GenBank/DDBJ whole genome shotgun (WGS) entry which is preliminary data.</text>
</comment>
<gene>
    <name evidence="1" type="ORF">OEA41_004061</name>
</gene>
<accession>A0AAD9Z873</accession>
<dbReference type="Proteomes" id="UP001276659">
    <property type="component" value="Unassembled WGS sequence"/>
</dbReference>
<protein>
    <submittedName>
        <fullName evidence="1">Uncharacterized protein</fullName>
    </submittedName>
</protein>
<proteinExistence type="predicted"/>
<organism evidence="1 2">
    <name type="scientific">Lepraria neglecta</name>
    <dbReference type="NCBI Taxonomy" id="209136"/>
    <lineage>
        <taxon>Eukaryota</taxon>
        <taxon>Fungi</taxon>
        <taxon>Dikarya</taxon>
        <taxon>Ascomycota</taxon>
        <taxon>Pezizomycotina</taxon>
        <taxon>Lecanoromycetes</taxon>
        <taxon>OSLEUM clade</taxon>
        <taxon>Lecanoromycetidae</taxon>
        <taxon>Lecanorales</taxon>
        <taxon>Lecanorineae</taxon>
        <taxon>Stereocaulaceae</taxon>
        <taxon>Lepraria</taxon>
    </lineage>
</organism>
<reference evidence="1" key="1">
    <citation type="submission" date="2022-11" db="EMBL/GenBank/DDBJ databases">
        <title>Chromosomal genome sequence assembly and mating type (MAT) locus characterization of the leprose asexual lichenized fungus Lepraria neglecta (Nyl.) Erichsen.</title>
        <authorList>
            <person name="Allen J.L."/>
            <person name="Pfeffer B."/>
        </authorList>
    </citation>
    <scope>NUCLEOTIDE SEQUENCE</scope>
    <source>
        <strain evidence="1">Allen 5258</strain>
    </source>
</reference>
<evidence type="ECO:0000313" key="1">
    <source>
        <dbReference type="EMBL" id="KAK3171977.1"/>
    </source>
</evidence>
<sequence length="111" mass="12615">MAFRIDGQDYTQYQAQVGCAVKLYLNLSDDTLGSILATMKTGLGSSPLPCGNFVRTLQRSQDVTYSNLLAGVRNNEPFWEREARQVYRDWMDAHSQLVQKLHLQGTLFENL</sequence>
<name>A0AAD9Z873_9LECA</name>
<dbReference type="AlphaFoldDB" id="A0AAD9Z873"/>
<evidence type="ECO:0000313" key="2">
    <source>
        <dbReference type="Proteomes" id="UP001276659"/>
    </source>
</evidence>
<dbReference type="EMBL" id="JASNWA010000008">
    <property type="protein sequence ID" value="KAK3171977.1"/>
    <property type="molecule type" value="Genomic_DNA"/>
</dbReference>
<keyword evidence="2" id="KW-1185">Reference proteome</keyword>